<feature type="modified residue" description="4-aspartylphosphate" evidence="12">
    <location>
        <position position="70"/>
    </location>
</feature>
<keyword evidence="10" id="KW-0902">Two-component regulatory system</keyword>
<dbReference type="InterPro" id="IPR003661">
    <property type="entry name" value="HisK_dim/P_dom"/>
</dbReference>
<evidence type="ECO:0000256" key="5">
    <source>
        <dbReference type="ARBA" id="ARBA00022553"/>
    </source>
</evidence>
<dbReference type="SMART" id="SM00448">
    <property type="entry name" value="REC"/>
    <property type="match status" value="2"/>
</dbReference>
<evidence type="ECO:0000256" key="10">
    <source>
        <dbReference type="ARBA" id="ARBA00023012"/>
    </source>
</evidence>
<evidence type="ECO:0000256" key="7">
    <source>
        <dbReference type="ARBA" id="ARBA00022741"/>
    </source>
</evidence>
<dbReference type="PANTHER" id="PTHR43547">
    <property type="entry name" value="TWO-COMPONENT HISTIDINE KINASE"/>
    <property type="match status" value="1"/>
</dbReference>
<dbReference type="Pfam" id="PF00072">
    <property type="entry name" value="Response_reg"/>
    <property type="match status" value="2"/>
</dbReference>
<dbReference type="EC" id="2.7.13.3" evidence="3"/>
<dbReference type="PROSITE" id="PS50110">
    <property type="entry name" value="RESPONSE_REGULATORY"/>
    <property type="match status" value="2"/>
</dbReference>
<proteinExistence type="predicted"/>
<dbReference type="InterPro" id="IPR003594">
    <property type="entry name" value="HATPase_dom"/>
</dbReference>
<keyword evidence="4" id="KW-1003">Cell membrane</keyword>
<keyword evidence="9" id="KW-0067">ATP-binding</keyword>
<dbReference type="STRING" id="454136.NIES2119_14035"/>
<dbReference type="InterPro" id="IPR036097">
    <property type="entry name" value="HisK_dim/P_sf"/>
</dbReference>
<evidence type="ECO:0000256" key="8">
    <source>
        <dbReference type="ARBA" id="ARBA00022777"/>
    </source>
</evidence>
<dbReference type="EMBL" id="MRCE01000012">
    <property type="protein sequence ID" value="OKH37361.1"/>
    <property type="molecule type" value="Genomic_DNA"/>
</dbReference>
<dbReference type="OrthoDB" id="9790669at2"/>
<comment type="catalytic activity">
    <reaction evidence="1">
        <text>ATP + protein L-histidine = ADP + protein N-phospho-L-histidine.</text>
        <dbReference type="EC" id="2.7.13.3"/>
    </reaction>
</comment>
<keyword evidence="11" id="KW-0472">Membrane</keyword>
<feature type="modified residue" description="4-aspartylphosphate" evidence="12">
    <location>
        <position position="488"/>
    </location>
</feature>
<feature type="domain" description="Response regulatory" evidence="14">
    <location>
        <begin position="439"/>
        <end position="555"/>
    </location>
</feature>
<reference evidence="15 16" key="1">
    <citation type="submission" date="2016-11" db="EMBL/GenBank/DDBJ databases">
        <title>Draft Genome Sequences of Nine Cyanobacterial Strains from Diverse Habitats.</title>
        <authorList>
            <person name="Zhu T."/>
            <person name="Hou S."/>
            <person name="Lu X."/>
            <person name="Hess W.R."/>
        </authorList>
    </citation>
    <scope>NUCLEOTIDE SEQUENCE [LARGE SCALE GENOMIC DNA]</scope>
    <source>
        <strain evidence="15 16">IAM M-71</strain>
    </source>
</reference>
<dbReference type="GO" id="GO:0000155">
    <property type="term" value="F:phosphorelay sensor kinase activity"/>
    <property type="evidence" value="ECO:0007669"/>
    <property type="project" value="InterPro"/>
</dbReference>
<dbReference type="GO" id="GO:0005524">
    <property type="term" value="F:ATP binding"/>
    <property type="evidence" value="ECO:0007669"/>
    <property type="project" value="UniProtKB-KW"/>
</dbReference>
<evidence type="ECO:0000313" key="15">
    <source>
        <dbReference type="EMBL" id="OKH37361.1"/>
    </source>
</evidence>
<dbReference type="InterPro" id="IPR004358">
    <property type="entry name" value="Sig_transdc_His_kin-like_C"/>
</dbReference>
<dbReference type="InterPro" id="IPR001789">
    <property type="entry name" value="Sig_transdc_resp-reg_receiver"/>
</dbReference>
<dbReference type="PRINTS" id="PR00344">
    <property type="entry name" value="BCTRLSENSOR"/>
</dbReference>
<dbReference type="CDD" id="cd00082">
    <property type="entry name" value="HisKA"/>
    <property type="match status" value="1"/>
</dbReference>
<feature type="domain" description="Response regulatory" evidence="14">
    <location>
        <begin position="18"/>
        <end position="145"/>
    </location>
</feature>
<dbReference type="Proteomes" id="UP000185860">
    <property type="component" value="Unassembled WGS sequence"/>
</dbReference>
<dbReference type="SUPFAM" id="SSF52172">
    <property type="entry name" value="CheY-like"/>
    <property type="match status" value="2"/>
</dbReference>
<gene>
    <name evidence="15" type="ORF">NIES2119_14035</name>
</gene>
<dbReference type="SUPFAM" id="SSF55874">
    <property type="entry name" value="ATPase domain of HSP90 chaperone/DNA topoisomerase II/histidine kinase"/>
    <property type="match status" value="1"/>
</dbReference>
<name>A0A1U7IJI9_9CYAN</name>
<dbReference type="Gene3D" id="3.30.565.10">
    <property type="entry name" value="Histidine kinase-like ATPase, C-terminal domain"/>
    <property type="match status" value="1"/>
</dbReference>
<dbReference type="InterPro" id="IPR036890">
    <property type="entry name" value="HATPase_C_sf"/>
</dbReference>
<dbReference type="FunFam" id="3.30.565.10:FF:000023">
    <property type="entry name" value="PAS domain-containing sensor histidine kinase"/>
    <property type="match status" value="1"/>
</dbReference>
<dbReference type="Gene3D" id="3.40.50.2300">
    <property type="match status" value="2"/>
</dbReference>
<evidence type="ECO:0000256" key="12">
    <source>
        <dbReference type="PROSITE-ProRule" id="PRU00169"/>
    </source>
</evidence>
<comment type="caution">
    <text evidence="15">The sequence shown here is derived from an EMBL/GenBank/DDBJ whole genome shotgun (WGS) entry which is preliminary data.</text>
</comment>
<dbReference type="GO" id="GO:0005886">
    <property type="term" value="C:plasma membrane"/>
    <property type="evidence" value="ECO:0007669"/>
    <property type="project" value="UniProtKB-SubCell"/>
</dbReference>
<evidence type="ECO:0000259" key="13">
    <source>
        <dbReference type="PROSITE" id="PS50109"/>
    </source>
</evidence>
<dbReference type="Gene3D" id="1.10.287.130">
    <property type="match status" value="1"/>
</dbReference>
<evidence type="ECO:0000256" key="3">
    <source>
        <dbReference type="ARBA" id="ARBA00012438"/>
    </source>
</evidence>
<keyword evidence="7" id="KW-0547">Nucleotide-binding</keyword>
<accession>A0A1U7IJI9</accession>
<evidence type="ECO:0000256" key="6">
    <source>
        <dbReference type="ARBA" id="ARBA00022679"/>
    </source>
</evidence>
<dbReference type="CDD" id="cd17580">
    <property type="entry name" value="REC_2_DhkD-like"/>
    <property type="match status" value="1"/>
</dbReference>
<feature type="domain" description="Histidine kinase" evidence="13">
    <location>
        <begin position="183"/>
        <end position="399"/>
    </location>
</feature>
<keyword evidence="5 12" id="KW-0597">Phosphoprotein</keyword>
<dbReference type="SMART" id="SM00387">
    <property type="entry name" value="HATPase_c"/>
    <property type="match status" value="1"/>
</dbReference>
<dbReference type="CDD" id="cd00156">
    <property type="entry name" value="REC"/>
    <property type="match status" value="1"/>
</dbReference>
<organism evidence="15 16">
    <name type="scientific">[Phormidium ambiguum] IAM M-71</name>
    <dbReference type="NCBI Taxonomy" id="454136"/>
    <lineage>
        <taxon>Bacteria</taxon>
        <taxon>Bacillati</taxon>
        <taxon>Cyanobacteriota</taxon>
        <taxon>Cyanophyceae</taxon>
        <taxon>Oscillatoriophycideae</taxon>
        <taxon>Aerosakkonematales</taxon>
        <taxon>Aerosakkonemataceae</taxon>
        <taxon>Floridanema</taxon>
    </lineage>
</organism>
<evidence type="ECO:0000256" key="11">
    <source>
        <dbReference type="ARBA" id="ARBA00023136"/>
    </source>
</evidence>
<dbReference type="InterPro" id="IPR011006">
    <property type="entry name" value="CheY-like_superfamily"/>
</dbReference>
<dbReference type="AlphaFoldDB" id="A0A1U7IJI9"/>
<evidence type="ECO:0000256" key="2">
    <source>
        <dbReference type="ARBA" id="ARBA00004236"/>
    </source>
</evidence>
<dbReference type="RefSeq" id="WP_073594110.1">
    <property type="nucleotide sequence ID" value="NZ_MRCE01000012.1"/>
</dbReference>
<evidence type="ECO:0000259" key="14">
    <source>
        <dbReference type="PROSITE" id="PS50110"/>
    </source>
</evidence>
<dbReference type="PANTHER" id="PTHR43547:SF2">
    <property type="entry name" value="HYBRID SIGNAL TRANSDUCTION HISTIDINE KINASE C"/>
    <property type="match status" value="1"/>
</dbReference>
<protein>
    <recommendedName>
        <fullName evidence="3">histidine kinase</fullName>
        <ecNumber evidence="3">2.7.13.3</ecNumber>
    </recommendedName>
</protein>
<sequence length="560" mass="62785">MISSLSESINTPNFISHKILIIGDVAADRQRYCQYLRSDLNWRYTILETDSLTTALVMCQNHQIDGILLDNTFPDRTGWEFLQALQQQFGDNHPPIVMVTDESNLAVPVEVAVQRAVRAMKLGVEDYLLKQTLTPESLQLAIQSAIEQTQLNISERKQIEIERTQLLAEAEAANRSKDEFVALVAHELRSPLNAIMGWAKLLQTRQFDAATTKKALETIVRNTQSQVQLVEDLLDISRMVRGTLHLTITPVNLVNVIETALESVRPTAEAKQIQLEAEIHNIAPVFGDFHRLQQLVLNLLTNSIKFTPEGGRVQVLLEQHHSQARIEVRDTGKGISPDFLPYIFDRFRQDQQNTTAKQGLGLGLTIVKHIAEMHNGTVTVESQGEGKGATFTVMLPLLENKEVEGQRIKENREIENTVSTSLLPHVSTTNSQSPLTKLRVLLVDDEPDMLSLTAFILKQYGAIAHTATNVNSALEELREFQPQILISDIAMPEQDGYVLLQQMQNIYPEGQIPAIALTAYASNSRQEQSLRAGFRIHLTKPVEPEALVKAILSTIERREP</sequence>
<evidence type="ECO:0000313" key="16">
    <source>
        <dbReference type="Proteomes" id="UP000185860"/>
    </source>
</evidence>
<keyword evidence="6" id="KW-0808">Transferase</keyword>
<dbReference type="InterPro" id="IPR005467">
    <property type="entry name" value="His_kinase_dom"/>
</dbReference>
<keyword evidence="8" id="KW-0418">Kinase</keyword>
<dbReference type="Pfam" id="PF02518">
    <property type="entry name" value="HATPase_c"/>
    <property type="match status" value="1"/>
</dbReference>
<dbReference type="SUPFAM" id="SSF47384">
    <property type="entry name" value="Homodimeric domain of signal transducing histidine kinase"/>
    <property type="match status" value="1"/>
</dbReference>
<evidence type="ECO:0000256" key="9">
    <source>
        <dbReference type="ARBA" id="ARBA00022840"/>
    </source>
</evidence>
<evidence type="ECO:0000256" key="1">
    <source>
        <dbReference type="ARBA" id="ARBA00000085"/>
    </source>
</evidence>
<dbReference type="PROSITE" id="PS50109">
    <property type="entry name" value="HIS_KIN"/>
    <property type="match status" value="1"/>
</dbReference>
<dbReference type="SMART" id="SM00388">
    <property type="entry name" value="HisKA"/>
    <property type="match status" value="1"/>
</dbReference>
<comment type="subcellular location">
    <subcellularLocation>
        <location evidence="2">Cell membrane</location>
    </subcellularLocation>
</comment>
<dbReference type="Pfam" id="PF00512">
    <property type="entry name" value="HisKA"/>
    <property type="match status" value="1"/>
</dbReference>
<evidence type="ECO:0000256" key="4">
    <source>
        <dbReference type="ARBA" id="ARBA00022475"/>
    </source>
</evidence>